<protein>
    <recommendedName>
        <fullName evidence="4">G protein-coupled receptor</fullName>
    </recommendedName>
</protein>
<dbReference type="InterPro" id="IPR019427">
    <property type="entry name" value="7TM_GPCR_serpentine_rcpt_Srw"/>
</dbReference>
<dbReference type="Proteomes" id="UP001328107">
    <property type="component" value="Unassembled WGS sequence"/>
</dbReference>
<dbReference type="SUPFAM" id="SSF81321">
    <property type="entry name" value="Family A G protein-coupled receptor-like"/>
    <property type="match status" value="1"/>
</dbReference>
<dbReference type="PANTHER" id="PTHR46273">
    <property type="entry name" value="MYOSUPPRESSIN RECEPTOR 1, ISOFORM B-RELATED"/>
    <property type="match status" value="1"/>
</dbReference>
<feature type="transmembrane region" description="Helical" evidence="1">
    <location>
        <begin position="6"/>
        <end position="24"/>
    </location>
</feature>
<dbReference type="GO" id="GO:0005886">
    <property type="term" value="C:plasma membrane"/>
    <property type="evidence" value="ECO:0007669"/>
    <property type="project" value="TreeGrafter"/>
</dbReference>
<dbReference type="Pfam" id="PF10324">
    <property type="entry name" value="7TM_GPCR_Srw"/>
    <property type="match status" value="1"/>
</dbReference>
<evidence type="ECO:0000256" key="1">
    <source>
        <dbReference type="SAM" id="Phobius"/>
    </source>
</evidence>
<accession>A0AAN5CR18</accession>
<dbReference type="PANTHER" id="PTHR46273:SF14">
    <property type="entry name" value="G-PROTEIN COUPLED RECEPTOR DMSR-1"/>
    <property type="match status" value="1"/>
</dbReference>
<dbReference type="InterPro" id="IPR053219">
    <property type="entry name" value="GPCR_Dmsr-1"/>
</dbReference>
<sequence>MVILSTIFGAHISWLAVIITFVRLRQLGTKSVEPTVKFMIKLCCISFVVIAVVSIPQFISVEITWIDVNATCDDEEIKQYSIPTLKESDLVYLNDCLLFRIIYISSGLLFNLLPCVLLTVLSGMLAFRLHKIHQRHSEMVISRSSTSSSESANLRD</sequence>
<keyword evidence="1" id="KW-0812">Transmembrane</keyword>
<proteinExistence type="predicted"/>
<evidence type="ECO:0008006" key="4">
    <source>
        <dbReference type="Google" id="ProtNLM"/>
    </source>
</evidence>
<feature type="transmembrane region" description="Helical" evidence="1">
    <location>
        <begin position="101"/>
        <end position="127"/>
    </location>
</feature>
<dbReference type="EMBL" id="BTRK01000004">
    <property type="protein sequence ID" value="GMR49010.1"/>
    <property type="molecule type" value="Genomic_DNA"/>
</dbReference>
<evidence type="ECO:0000313" key="3">
    <source>
        <dbReference type="Proteomes" id="UP001328107"/>
    </source>
</evidence>
<reference evidence="3" key="1">
    <citation type="submission" date="2022-10" db="EMBL/GenBank/DDBJ databases">
        <title>Genome assembly of Pristionchus species.</title>
        <authorList>
            <person name="Yoshida K."/>
            <person name="Sommer R.J."/>
        </authorList>
    </citation>
    <scope>NUCLEOTIDE SEQUENCE [LARGE SCALE GENOMIC DNA]</scope>
    <source>
        <strain evidence="3">RS5460</strain>
    </source>
</reference>
<keyword evidence="1" id="KW-1133">Transmembrane helix</keyword>
<gene>
    <name evidence="2" type="ORF">PMAYCL1PPCAC_19205</name>
</gene>
<dbReference type="Gene3D" id="1.20.1070.10">
    <property type="entry name" value="Rhodopsin 7-helix transmembrane proteins"/>
    <property type="match status" value="1"/>
</dbReference>
<name>A0AAN5CR18_9BILA</name>
<evidence type="ECO:0000313" key="2">
    <source>
        <dbReference type="EMBL" id="GMR49010.1"/>
    </source>
</evidence>
<dbReference type="GO" id="GO:0008528">
    <property type="term" value="F:G protein-coupled peptide receptor activity"/>
    <property type="evidence" value="ECO:0007669"/>
    <property type="project" value="InterPro"/>
</dbReference>
<keyword evidence="1" id="KW-0472">Membrane</keyword>
<comment type="caution">
    <text evidence="2">The sequence shown here is derived from an EMBL/GenBank/DDBJ whole genome shotgun (WGS) entry which is preliminary data.</text>
</comment>
<dbReference type="AlphaFoldDB" id="A0AAN5CR18"/>
<organism evidence="2 3">
    <name type="scientific">Pristionchus mayeri</name>
    <dbReference type="NCBI Taxonomy" id="1317129"/>
    <lineage>
        <taxon>Eukaryota</taxon>
        <taxon>Metazoa</taxon>
        <taxon>Ecdysozoa</taxon>
        <taxon>Nematoda</taxon>
        <taxon>Chromadorea</taxon>
        <taxon>Rhabditida</taxon>
        <taxon>Rhabditina</taxon>
        <taxon>Diplogasteromorpha</taxon>
        <taxon>Diplogasteroidea</taxon>
        <taxon>Neodiplogasteridae</taxon>
        <taxon>Pristionchus</taxon>
    </lineage>
</organism>
<feature type="transmembrane region" description="Helical" evidence="1">
    <location>
        <begin position="36"/>
        <end position="59"/>
    </location>
</feature>
<keyword evidence="3" id="KW-1185">Reference proteome</keyword>